<dbReference type="Proteomes" id="UP000249354">
    <property type="component" value="Unassembled WGS sequence"/>
</dbReference>
<reference evidence="1 2" key="2">
    <citation type="submission" date="2018-06" db="EMBL/GenBank/DDBJ databases">
        <title>Metagenomic assembly of (sub)arctic Cyanobacteria and their associated microbiome from non-axenic cultures.</title>
        <authorList>
            <person name="Baurain D."/>
        </authorList>
    </citation>
    <scope>NUCLEOTIDE SEQUENCE [LARGE SCALE GENOMIC DNA]</scope>
    <source>
        <strain evidence="1">ULC129bin1</strain>
    </source>
</reference>
<proteinExistence type="predicted"/>
<organism evidence="1 2">
    <name type="scientific">Leptolyngbya foveolarum</name>
    <dbReference type="NCBI Taxonomy" id="47253"/>
    <lineage>
        <taxon>Bacteria</taxon>
        <taxon>Bacillati</taxon>
        <taxon>Cyanobacteriota</taxon>
        <taxon>Cyanophyceae</taxon>
        <taxon>Leptolyngbyales</taxon>
        <taxon>Leptolyngbyaceae</taxon>
        <taxon>Leptolyngbya group</taxon>
        <taxon>Leptolyngbya</taxon>
    </lineage>
</organism>
<sequence length="186" mass="20671">MTDRTNLASKLADLKLFQKVLLTSEQKLMAETDDSKIRERLEKMVSQDQENMADIDKAIAKFGSVPEPRDITQKHAEKVGEMMAGSELTTYDKFFQLELLKHQQTMTGLVLHKAAQSLDDDLQDAMEPLNKVNFENRAHQEVLKGVLYFVGTRELIGKEPDMGIWGSVEQGIAALKGAVGSATSSS</sequence>
<evidence type="ECO:0000313" key="2">
    <source>
        <dbReference type="Proteomes" id="UP000249354"/>
    </source>
</evidence>
<gene>
    <name evidence="1" type="ORF">DCF25_17000</name>
</gene>
<name>A0A2W4TUS8_9CYAN</name>
<dbReference type="EMBL" id="QBMC01000139">
    <property type="protein sequence ID" value="PZO12806.1"/>
    <property type="molecule type" value="Genomic_DNA"/>
</dbReference>
<evidence type="ECO:0000313" key="1">
    <source>
        <dbReference type="EMBL" id="PZO12806.1"/>
    </source>
</evidence>
<dbReference type="AlphaFoldDB" id="A0A2W4TUS8"/>
<accession>A0A2W4TUS8</accession>
<reference evidence="2" key="1">
    <citation type="submission" date="2018-04" db="EMBL/GenBank/DDBJ databases">
        <authorList>
            <person name="Cornet L."/>
        </authorList>
    </citation>
    <scope>NUCLEOTIDE SEQUENCE [LARGE SCALE GENOMIC DNA]</scope>
</reference>
<comment type="caution">
    <text evidence="1">The sequence shown here is derived from an EMBL/GenBank/DDBJ whole genome shotgun (WGS) entry which is preliminary data.</text>
</comment>
<protein>
    <submittedName>
        <fullName evidence="1">Hemerythrin HHE cation-binding protein</fullName>
    </submittedName>
</protein>